<dbReference type="EMBL" id="JABJVM010000017">
    <property type="protein sequence ID" value="MBA3927351.1"/>
    <property type="molecule type" value="Genomic_DNA"/>
</dbReference>
<accession>A0A7W1T8H9</accession>
<dbReference type="PANTHER" id="PTHR36834">
    <property type="entry name" value="MEMBRANE PROTEIN-RELATED"/>
    <property type="match status" value="1"/>
</dbReference>
<dbReference type="RefSeq" id="WP_181677440.1">
    <property type="nucleotide sequence ID" value="NZ_JABJVM010000017.1"/>
</dbReference>
<dbReference type="AlphaFoldDB" id="A0A7W1T8H9"/>
<organism evidence="3 4">
    <name type="scientific">Listeria rustica</name>
    <dbReference type="NCBI Taxonomy" id="2713503"/>
    <lineage>
        <taxon>Bacteria</taxon>
        <taxon>Bacillati</taxon>
        <taxon>Bacillota</taxon>
        <taxon>Bacilli</taxon>
        <taxon>Bacillales</taxon>
        <taxon>Listeriaceae</taxon>
        <taxon>Listeria</taxon>
    </lineage>
</organism>
<dbReference type="Proteomes" id="UP000548787">
    <property type="component" value="Unassembled WGS sequence"/>
</dbReference>
<evidence type="ECO:0000313" key="4">
    <source>
        <dbReference type="Proteomes" id="UP000548787"/>
    </source>
</evidence>
<keyword evidence="1" id="KW-0472">Membrane</keyword>
<feature type="transmembrane region" description="Helical" evidence="1">
    <location>
        <begin position="51"/>
        <end position="74"/>
    </location>
</feature>
<evidence type="ECO:0000259" key="2">
    <source>
        <dbReference type="Pfam" id="PF04892"/>
    </source>
</evidence>
<dbReference type="InterPro" id="IPR006976">
    <property type="entry name" value="VanZ-like"/>
</dbReference>
<gene>
    <name evidence="3" type="ORF">HPK16_13450</name>
</gene>
<proteinExistence type="predicted"/>
<evidence type="ECO:0000256" key="1">
    <source>
        <dbReference type="SAM" id="Phobius"/>
    </source>
</evidence>
<sequence length="148" mass="17007">MYLSSVVAITFFPLPVQRYLIESMIADKLGLEHNFIPLKIFYDMKDLDLGMMLAIFLRQVVGNILLFVPLGFSLPIIVKKFSWKKVVLTGFLISLSIELGQWLLGLYLGYNYRATDIDDLIFNTIGTFLGVLLFNSMQSILRKYELIE</sequence>
<evidence type="ECO:0000313" key="3">
    <source>
        <dbReference type="EMBL" id="MBA3927351.1"/>
    </source>
</evidence>
<dbReference type="PANTHER" id="PTHR36834:SF1">
    <property type="entry name" value="INTEGRAL MEMBRANE PROTEIN"/>
    <property type="match status" value="1"/>
</dbReference>
<feature type="domain" description="VanZ-like" evidence="2">
    <location>
        <begin position="2"/>
        <end position="135"/>
    </location>
</feature>
<protein>
    <submittedName>
        <fullName evidence="3">VanZ family protein</fullName>
    </submittedName>
</protein>
<feature type="transmembrane region" description="Helical" evidence="1">
    <location>
        <begin position="86"/>
        <end position="108"/>
    </location>
</feature>
<comment type="caution">
    <text evidence="3">The sequence shown here is derived from an EMBL/GenBank/DDBJ whole genome shotgun (WGS) entry which is preliminary data.</text>
</comment>
<dbReference type="Pfam" id="PF04892">
    <property type="entry name" value="VanZ"/>
    <property type="match status" value="1"/>
</dbReference>
<feature type="transmembrane region" description="Helical" evidence="1">
    <location>
        <begin position="120"/>
        <end position="141"/>
    </location>
</feature>
<dbReference type="InterPro" id="IPR053150">
    <property type="entry name" value="Teicoplanin_resist-assoc"/>
</dbReference>
<reference evidence="3 4" key="1">
    <citation type="submission" date="2020-05" db="EMBL/GenBank/DDBJ databases">
        <authorList>
            <person name="Carlin C.R."/>
        </authorList>
    </citation>
    <scope>NUCLEOTIDE SEQUENCE [LARGE SCALE GENOMIC DNA]</scope>
    <source>
        <strain evidence="3 4">FSL W9-0585</strain>
    </source>
</reference>
<reference evidence="3 4" key="2">
    <citation type="submission" date="2020-08" db="EMBL/GenBank/DDBJ databases">
        <title>Listeria ohnekaius sp. nov. and Listeria portnoyii sp. nov. isolated from non-agricultural and natural environments.</title>
        <authorList>
            <person name="Weller D."/>
            <person name="Belias A.M."/>
            <person name="Liao J."/>
            <person name="Guo S."/>
            <person name="Orsi R.H."/>
            <person name="Wiedmann M."/>
        </authorList>
    </citation>
    <scope>NUCLEOTIDE SEQUENCE [LARGE SCALE GENOMIC DNA]</scope>
    <source>
        <strain evidence="3 4">FSL W9-0585</strain>
    </source>
</reference>
<keyword evidence="4" id="KW-1185">Reference proteome</keyword>
<keyword evidence="1" id="KW-1133">Transmembrane helix</keyword>
<keyword evidence="1" id="KW-0812">Transmembrane</keyword>
<name>A0A7W1T8H9_9LIST</name>